<organism evidence="5 6">
    <name type="scientific">Nocardia aurantia</name>
    <dbReference type="NCBI Taxonomy" id="2585199"/>
    <lineage>
        <taxon>Bacteria</taxon>
        <taxon>Bacillati</taxon>
        <taxon>Actinomycetota</taxon>
        <taxon>Actinomycetes</taxon>
        <taxon>Mycobacteriales</taxon>
        <taxon>Nocardiaceae</taxon>
        <taxon>Nocardia</taxon>
    </lineage>
</organism>
<keyword evidence="6" id="KW-1185">Reference proteome</keyword>
<dbReference type="RefSeq" id="WP_227837053.1">
    <property type="nucleotide sequence ID" value="NZ_WEGI01000001.1"/>
</dbReference>
<keyword evidence="1 2" id="KW-0238">DNA-binding</keyword>
<name>A0A7K0DGG6_9NOCA</name>
<dbReference type="InterPro" id="IPR050109">
    <property type="entry name" value="HTH-type_TetR-like_transc_reg"/>
</dbReference>
<feature type="compositionally biased region" description="Low complexity" evidence="3">
    <location>
        <begin position="190"/>
        <end position="223"/>
    </location>
</feature>
<sequence>MSGWLSEEHSMSAAERILDAAAAVFAERGVAATQMADIAKAAGCSRATLYRYFDSRRAVQRAFVHRAARRVGAQVAAEIREIDDPAAQLVAGVLASLRVVRADPLLIAWFRPGDAGLALELAETSAVVTAIADSLPATAGTTSLPATAGTTSLPATADRSGRGPRPRPASVPATADPTSVPATAVRSAHPTTDPAAPTTTAVRSAPPTTGPAAPSAAATGVAGDPAEPSLAQWLTRVIVSLLTVPGRTEAEERAMLERFIAPLVRTGPRPATGRPAAPTTG</sequence>
<feature type="domain" description="HTH tetR-type" evidence="4">
    <location>
        <begin position="11"/>
        <end position="71"/>
    </location>
</feature>
<evidence type="ECO:0000313" key="6">
    <source>
        <dbReference type="Proteomes" id="UP000431401"/>
    </source>
</evidence>
<dbReference type="PRINTS" id="PR00455">
    <property type="entry name" value="HTHTETR"/>
</dbReference>
<dbReference type="GO" id="GO:0003700">
    <property type="term" value="F:DNA-binding transcription factor activity"/>
    <property type="evidence" value="ECO:0007669"/>
    <property type="project" value="TreeGrafter"/>
</dbReference>
<dbReference type="PROSITE" id="PS50977">
    <property type="entry name" value="HTH_TETR_2"/>
    <property type="match status" value="1"/>
</dbReference>
<dbReference type="Proteomes" id="UP000431401">
    <property type="component" value="Unassembled WGS sequence"/>
</dbReference>
<protein>
    <recommendedName>
        <fullName evidence="4">HTH tetR-type domain-containing protein</fullName>
    </recommendedName>
</protein>
<dbReference type="Pfam" id="PF00440">
    <property type="entry name" value="TetR_N"/>
    <property type="match status" value="1"/>
</dbReference>
<feature type="DNA-binding region" description="H-T-H motif" evidence="2">
    <location>
        <begin position="34"/>
        <end position="53"/>
    </location>
</feature>
<evidence type="ECO:0000313" key="5">
    <source>
        <dbReference type="EMBL" id="MQY24778.1"/>
    </source>
</evidence>
<dbReference type="InterPro" id="IPR009057">
    <property type="entry name" value="Homeodomain-like_sf"/>
</dbReference>
<evidence type="ECO:0000256" key="2">
    <source>
        <dbReference type="PROSITE-ProRule" id="PRU00335"/>
    </source>
</evidence>
<dbReference type="GO" id="GO:0000976">
    <property type="term" value="F:transcription cis-regulatory region binding"/>
    <property type="evidence" value="ECO:0007669"/>
    <property type="project" value="TreeGrafter"/>
</dbReference>
<dbReference type="Gene3D" id="1.10.357.10">
    <property type="entry name" value="Tetracycline Repressor, domain 2"/>
    <property type="match status" value="1"/>
</dbReference>
<dbReference type="EMBL" id="WEGI01000001">
    <property type="protein sequence ID" value="MQY24778.1"/>
    <property type="molecule type" value="Genomic_DNA"/>
</dbReference>
<evidence type="ECO:0000256" key="3">
    <source>
        <dbReference type="SAM" id="MobiDB-lite"/>
    </source>
</evidence>
<dbReference type="PANTHER" id="PTHR30055:SF200">
    <property type="entry name" value="HTH-TYPE TRANSCRIPTIONAL REPRESSOR BDCR"/>
    <property type="match status" value="1"/>
</dbReference>
<evidence type="ECO:0000259" key="4">
    <source>
        <dbReference type="PROSITE" id="PS50977"/>
    </source>
</evidence>
<feature type="compositionally biased region" description="Polar residues" evidence="3">
    <location>
        <begin position="139"/>
        <end position="154"/>
    </location>
</feature>
<gene>
    <name evidence="5" type="ORF">NRB56_03310</name>
</gene>
<feature type="region of interest" description="Disordered" evidence="3">
    <location>
        <begin position="138"/>
        <end position="225"/>
    </location>
</feature>
<proteinExistence type="predicted"/>
<comment type="caution">
    <text evidence="5">The sequence shown here is derived from an EMBL/GenBank/DDBJ whole genome shotgun (WGS) entry which is preliminary data.</text>
</comment>
<evidence type="ECO:0000256" key="1">
    <source>
        <dbReference type="ARBA" id="ARBA00023125"/>
    </source>
</evidence>
<dbReference type="PANTHER" id="PTHR30055">
    <property type="entry name" value="HTH-TYPE TRANSCRIPTIONAL REGULATOR RUTR"/>
    <property type="match status" value="1"/>
</dbReference>
<dbReference type="InterPro" id="IPR001647">
    <property type="entry name" value="HTH_TetR"/>
</dbReference>
<accession>A0A7K0DGG6</accession>
<reference evidence="5 6" key="1">
    <citation type="submission" date="2019-10" db="EMBL/GenBank/DDBJ databases">
        <title>Nocardia macrotermitis sp. nov. and Nocardia aurantia sp. nov., isolated from the gut of fungus growing-termite Macrotermes natalensis.</title>
        <authorList>
            <person name="Benndorf R."/>
            <person name="Schwitalla J."/>
            <person name="Martin K."/>
            <person name="De Beer W."/>
            <person name="Kaster A.-K."/>
            <person name="Vollmers J."/>
            <person name="Poulsen M."/>
            <person name="Beemelmanns C."/>
        </authorList>
    </citation>
    <scope>NUCLEOTIDE SEQUENCE [LARGE SCALE GENOMIC DNA]</scope>
    <source>
        <strain evidence="5 6">RB56</strain>
    </source>
</reference>
<dbReference type="AlphaFoldDB" id="A0A7K0DGG6"/>
<dbReference type="SUPFAM" id="SSF46689">
    <property type="entry name" value="Homeodomain-like"/>
    <property type="match status" value="1"/>
</dbReference>